<dbReference type="SUPFAM" id="SSF52540">
    <property type="entry name" value="P-loop containing nucleoside triphosphate hydrolases"/>
    <property type="match status" value="2"/>
</dbReference>
<feature type="compositionally biased region" description="Low complexity" evidence="9">
    <location>
        <begin position="561"/>
        <end position="573"/>
    </location>
</feature>
<protein>
    <recommendedName>
        <fullName evidence="8">ATP-dependent RNA helicase</fullName>
        <ecNumber evidence="8">3.6.4.13</ecNumber>
    </recommendedName>
</protein>
<dbReference type="InterPro" id="IPR014001">
    <property type="entry name" value="Helicase_ATP-bd"/>
</dbReference>
<dbReference type="InterPro" id="IPR027417">
    <property type="entry name" value="P-loop_NTPase"/>
</dbReference>
<dbReference type="Proteomes" id="UP001497525">
    <property type="component" value="Unassembled WGS sequence"/>
</dbReference>
<keyword evidence="4 7" id="KW-0067">ATP-binding</keyword>
<comment type="caution">
    <text evidence="13">The sequence shown here is derived from an EMBL/GenBank/DDBJ whole genome shotgun (WGS) entry which is preliminary data.</text>
</comment>
<feature type="domain" description="Helicase ATP-binding" evidence="10">
    <location>
        <begin position="35"/>
        <end position="232"/>
    </location>
</feature>
<feature type="domain" description="Helicase C-terminal" evidence="11">
    <location>
        <begin position="254"/>
        <end position="427"/>
    </location>
</feature>
<dbReference type="GO" id="GO:0003723">
    <property type="term" value="F:RNA binding"/>
    <property type="evidence" value="ECO:0007669"/>
    <property type="project" value="UniProtKB-UniRule"/>
</dbReference>
<dbReference type="PROSITE" id="PS00039">
    <property type="entry name" value="DEAD_ATP_HELICASE"/>
    <property type="match status" value="1"/>
</dbReference>
<dbReference type="Gene3D" id="3.40.50.300">
    <property type="entry name" value="P-loop containing nucleotide triphosphate hydrolases"/>
    <property type="match status" value="2"/>
</dbReference>
<evidence type="ECO:0000313" key="13">
    <source>
        <dbReference type="EMBL" id="CAL5133944.1"/>
    </source>
</evidence>
<dbReference type="CDD" id="cd18787">
    <property type="entry name" value="SF2_C_DEAD"/>
    <property type="match status" value="1"/>
</dbReference>
<evidence type="ECO:0000256" key="8">
    <source>
        <dbReference type="RuleBase" id="RU365068"/>
    </source>
</evidence>
<evidence type="ECO:0000256" key="9">
    <source>
        <dbReference type="SAM" id="MobiDB-lite"/>
    </source>
</evidence>
<feature type="compositionally biased region" description="Basic and acidic residues" evidence="9">
    <location>
        <begin position="529"/>
        <end position="552"/>
    </location>
</feature>
<dbReference type="SMART" id="SM01178">
    <property type="entry name" value="DUF4217"/>
    <property type="match status" value="1"/>
</dbReference>
<dbReference type="Pfam" id="PF00271">
    <property type="entry name" value="Helicase_C"/>
    <property type="match status" value="1"/>
</dbReference>
<dbReference type="GO" id="GO:0005524">
    <property type="term" value="F:ATP binding"/>
    <property type="evidence" value="ECO:0007669"/>
    <property type="project" value="UniProtKB-UniRule"/>
</dbReference>
<dbReference type="GO" id="GO:0016787">
    <property type="term" value="F:hydrolase activity"/>
    <property type="evidence" value="ECO:0007669"/>
    <property type="project" value="UniProtKB-KW"/>
</dbReference>
<comment type="function">
    <text evidence="8">RNA helicase.</text>
</comment>
<evidence type="ECO:0000256" key="5">
    <source>
        <dbReference type="ARBA" id="ARBA00022884"/>
    </source>
</evidence>
<evidence type="ECO:0000256" key="4">
    <source>
        <dbReference type="ARBA" id="ARBA00022840"/>
    </source>
</evidence>
<comment type="catalytic activity">
    <reaction evidence="8">
        <text>ATP + H2O = ADP + phosphate + H(+)</text>
        <dbReference type="Rhea" id="RHEA:13065"/>
        <dbReference type="ChEBI" id="CHEBI:15377"/>
        <dbReference type="ChEBI" id="CHEBI:15378"/>
        <dbReference type="ChEBI" id="CHEBI:30616"/>
        <dbReference type="ChEBI" id="CHEBI:43474"/>
        <dbReference type="ChEBI" id="CHEBI:456216"/>
        <dbReference type="EC" id="3.6.4.13"/>
    </reaction>
</comment>
<evidence type="ECO:0000259" key="12">
    <source>
        <dbReference type="PROSITE" id="PS51195"/>
    </source>
</evidence>
<evidence type="ECO:0000313" key="14">
    <source>
        <dbReference type="Proteomes" id="UP001497525"/>
    </source>
</evidence>
<dbReference type="AlphaFoldDB" id="A0AAV2TA07"/>
<keyword evidence="2 7" id="KW-0378">Hydrolase</keyword>
<evidence type="ECO:0000256" key="6">
    <source>
        <dbReference type="PROSITE-ProRule" id="PRU00552"/>
    </source>
</evidence>
<keyword evidence="1 7" id="KW-0547">Nucleotide-binding</keyword>
<dbReference type="SMART" id="SM00487">
    <property type="entry name" value="DEXDc"/>
    <property type="match status" value="1"/>
</dbReference>
<dbReference type="InterPro" id="IPR001650">
    <property type="entry name" value="Helicase_C-like"/>
</dbReference>
<dbReference type="EC" id="3.6.4.13" evidence="8"/>
<evidence type="ECO:0000259" key="10">
    <source>
        <dbReference type="PROSITE" id="PS51192"/>
    </source>
</evidence>
<dbReference type="PROSITE" id="PS51195">
    <property type="entry name" value="Q_MOTIF"/>
    <property type="match status" value="1"/>
</dbReference>
<dbReference type="InterPro" id="IPR025313">
    <property type="entry name" value="SPB4-like_CTE"/>
</dbReference>
<dbReference type="PROSITE" id="PS51192">
    <property type="entry name" value="HELICASE_ATP_BIND_1"/>
    <property type="match status" value="1"/>
</dbReference>
<feature type="domain" description="DEAD-box RNA helicase Q" evidence="12">
    <location>
        <begin position="4"/>
        <end position="32"/>
    </location>
</feature>
<dbReference type="Pfam" id="PF00270">
    <property type="entry name" value="DEAD"/>
    <property type="match status" value="1"/>
</dbReference>
<comment type="domain">
    <text evidence="8">The Q motif is unique to and characteristic of the DEAD box family of RNA helicases and controls ATP binding and hydrolysis.</text>
</comment>
<evidence type="ECO:0000256" key="3">
    <source>
        <dbReference type="ARBA" id="ARBA00022806"/>
    </source>
</evidence>
<accession>A0AAV2TA07</accession>
<reference evidence="13" key="1">
    <citation type="submission" date="2024-06" db="EMBL/GenBank/DDBJ databases">
        <authorList>
            <person name="Liu X."/>
            <person name="Lenzi L."/>
            <person name="Haldenby T S."/>
            <person name="Uol C."/>
        </authorList>
    </citation>
    <scope>NUCLEOTIDE SEQUENCE</scope>
</reference>
<evidence type="ECO:0000256" key="1">
    <source>
        <dbReference type="ARBA" id="ARBA00022741"/>
    </source>
</evidence>
<comment type="similarity">
    <text evidence="7">Belongs to the DEAD box helicase family.</text>
</comment>
<keyword evidence="3 7" id="KW-0347">Helicase</keyword>
<sequence length="605" mass="67901">MGGWDFTNIKLSEETLTALRSLSFTEPLPVQKTVIPLLLSSKDVAAEAVTGSGKTVAFVVPVLEILKKRDRPWKSHEIGALVISPTYELAIQIFEVLSEFLKFFPAKSGKPLFTCLLLTGGGGSGSLTTRIQDLEMFEKNGATILVATPGRLVDIVHHGTGAVTNPFVRGLRSLEILILDEADRLLEMGFETQINIILSLLPKQRRTGLFSATQTTEVQDLMRAGLRNPVRVVVREQISSESGMSDTQQRTPIALQNFYTVIESDAKICAMIKFIRSHMNEKILVFLATCACVDYFSRVLRLVLPAAQAKRLYALHGKLKTKRTVIFNSFRQESAAVLLCTDVMARGVDIPQVKWVLQCDPPTSANAFVHRCGRTARCGAEGKALLFLTPAEEAYVNFLHINQKVHLSEMSSDELAELTTTSDTALLTPEVVTAQLRKVCMKDKLVYEKSIRAFVSYVQFYRKHECHLLLKLKDLNLGRLANAFGLLKLPRMPELRCTDTSAFNAPSVDVNKLKYRQKSVAKQREIMQMKREKSTKDFKKNMPWSKSKESRSNKRHHPQDEAVVAKAPAVVQPVDDDELEELNEDYRKLKRAKKHKVVEEDLDSD</sequence>
<dbReference type="SMART" id="SM00490">
    <property type="entry name" value="HELICc"/>
    <property type="match status" value="1"/>
</dbReference>
<dbReference type="GO" id="GO:0003724">
    <property type="term" value="F:RNA helicase activity"/>
    <property type="evidence" value="ECO:0007669"/>
    <property type="project" value="UniProtKB-EC"/>
</dbReference>
<dbReference type="InterPro" id="IPR014014">
    <property type="entry name" value="RNA_helicase_DEAD_Q_motif"/>
</dbReference>
<keyword evidence="5 8" id="KW-0694">RNA-binding</keyword>
<proteinExistence type="inferred from homology"/>
<evidence type="ECO:0000256" key="7">
    <source>
        <dbReference type="RuleBase" id="RU000492"/>
    </source>
</evidence>
<evidence type="ECO:0000256" key="2">
    <source>
        <dbReference type="ARBA" id="ARBA00022801"/>
    </source>
</evidence>
<dbReference type="Pfam" id="PF13959">
    <property type="entry name" value="CTE_SPB4"/>
    <property type="match status" value="1"/>
</dbReference>
<dbReference type="PANTHER" id="PTHR24031">
    <property type="entry name" value="RNA HELICASE"/>
    <property type="match status" value="1"/>
</dbReference>
<name>A0AAV2TA07_CALDB</name>
<dbReference type="PROSITE" id="PS51194">
    <property type="entry name" value="HELICASE_CTER"/>
    <property type="match status" value="1"/>
</dbReference>
<dbReference type="InterPro" id="IPR011545">
    <property type="entry name" value="DEAD/DEAH_box_helicase_dom"/>
</dbReference>
<feature type="region of interest" description="Disordered" evidence="9">
    <location>
        <begin position="529"/>
        <end position="578"/>
    </location>
</feature>
<evidence type="ECO:0000259" key="11">
    <source>
        <dbReference type="PROSITE" id="PS51194"/>
    </source>
</evidence>
<dbReference type="EMBL" id="CAXLJL010000168">
    <property type="protein sequence ID" value="CAL5133944.1"/>
    <property type="molecule type" value="Genomic_DNA"/>
</dbReference>
<feature type="short sequence motif" description="Q motif" evidence="6">
    <location>
        <begin position="4"/>
        <end position="32"/>
    </location>
</feature>
<dbReference type="CDD" id="cd17960">
    <property type="entry name" value="DEADc_DDX55"/>
    <property type="match status" value="1"/>
</dbReference>
<dbReference type="InterPro" id="IPR000629">
    <property type="entry name" value="RNA-helicase_DEAD-box_CS"/>
</dbReference>
<gene>
    <name evidence="13" type="ORF">CDAUBV1_LOCUS7157</name>
</gene>
<organism evidence="13 14">
    <name type="scientific">Calicophoron daubneyi</name>
    <name type="common">Rumen fluke</name>
    <name type="synonym">Paramphistomum daubneyi</name>
    <dbReference type="NCBI Taxonomy" id="300641"/>
    <lineage>
        <taxon>Eukaryota</taxon>
        <taxon>Metazoa</taxon>
        <taxon>Spiralia</taxon>
        <taxon>Lophotrochozoa</taxon>
        <taxon>Platyhelminthes</taxon>
        <taxon>Trematoda</taxon>
        <taxon>Digenea</taxon>
        <taxon>Plagiorchiida</taxon>
        <taxon>Pronocephalata</taxon>
        <taxon>Paramphistomoidea</taxon>
        <taxon>Paramphistomidae</taxon>
        <taxon>Calicophoron</taxon>
    </lineage>
</organism>